<evidence type="ECO:0000313" key="9">
    <source>
        <dbReference type="EMBL" id="TMI77570.1"/>
    </source>
</evidence>
<evidence type="ECO:0000256" key="3">
    <source>
        <dbReference type="ARBA" id="ARBA00022475"/>
    </source>
</evidence>
<evidence type="ECO:0000256" key="7">
    <source>
        <dbReference type="RuleBase" id="RU363032"/>
    </source>
</evidence>
<feature type="transmembrane region" description="Helical" evidence="7">
    <location>
        <begin position="7"/>
        <end position="28"/>
    </location>
</feature>
<protein>
    <submittedName>
        <fullName evidence="9">ABC transporter permease</fullName>
    </submittedName>
</protein>
<keyword evidence="4 7" id="KW-0812">Transmembrane</keyword>
<name>A0A537J203_9BACT</name>
<keyword evidence="2 7" id="KW-0813">Transport</keyword>
<feature type="transmembrane region" description="Helical" evidence="7">
    <location>
        <begin position="178"/>
        <end position="197"/>
    </location>
</feature>
<feature type="domain" description="ABC transmembrane type-1" evidence="8">
    <location>
        <begin position="96"/>
        <end position="297"/>
    </location>
</feature>
<dbReference type="PANTHER" id="PTHR43163:SF6">
    <property type="entry name" value="DIPEPTIDE TRANSPORT SYSTEM PERMEASE PROTEIN DPPB-RELATED"/>
    <property type="match status" value="1"/>
</dbReference>
<dbReference type="InterPro" id="IPR045621">
    <property type="entry name" value="BPD_transp_1_N"/>
</dbReference>
<dbReference type="GO" id="GO:0005886">
    <property type="term" value="C:plasma membrane"/>
    <property type="evidence" value="ECO:0007669"/>
    <property type="project" value="UniProtKB-SubCell"/>
</dbReference>
<dbReference type="PANTHER" id="PTHR43163">
    <property type="entry name" value="DIPEPTIDE TRANSPORT SYSTEM PERMEASE PROTEIN DPPB-RELATED"/>
    <property type="match status" value="1"/>
</dbReference>
<evidence type="ECO:0000256" key="6">
    <source>
        <dbReference type="ARBA" id="ARBA00023136"/>
    </source>
</evidence>
<proteinExistence type="inferred from homology"/>
<dbReference type="CDD" id="cd06261">
    <property type="entry name" value="TM_PBP2"/>
    <property type="match status" value="1"/>
</dbReference>
<evidence type="ECO:0000256" key="4">
    <source>
        <dbReference type="ARBA" id="ARBA00022692"/>
    </source>
</evidence>
<dbReference type="InterPro" id="IPR000515">
    <property type="entry name" value="MetI-like"/>
</dbReference>
<organism evidence="9 10">
    <name type="scientific">Candidatus Segetimicrobium genomatis</name>
    <dbReference type="NCBI Taxonomy" id="2569760"/>
    <lineage>
        <taxon>Bacteria</taxon>
        <taxon>Bacillati</taxon>
        <taxon>Candidatus Sysuimicrobiota</taxon>
        <taxon>Candidatus Sysuimicrobiia</taxon>
        <taxon>Candidatus Sysuimicrobiales</taxon>
        <taxon>Candidatus Segetimicrobiaceae</taxon>
        <taxon>Candidatus Segetimicrobium</taxon>
    </lineage>
</organism>
<reference evidence="9 10" key="1">
    <citation type="journal article" date="2019" name="Nat. Microbiol.">
        <title>Mediterranean grassland soil C-N compound turnover is dependent on rainfall and depth, and is mediated by genomically divergent microorganisms.</title>
        <authorList>
            <person name="Diamond S."/>
            <person name="Andeer P.F."/>
            <person name="Li Z."/>
            <person name="Crits-Christoph A."/>
            <person name="Burstein D."/>
            <person name="Anantharaman K."/>
            <person name="Lane K.R."/>
            <person name="Thomas B.C."/>
            <person name="Pan C."/>
            <person name="Northen T.R."/>
            <person name="Banfield J.F."/>
        </authorList>
    </citation>
    <scope>NUCLEOTIDE SEQUENCE [LARGE SCALE GENOMIC DNA]</scope>
    <source>
        <strain evidence="9">NP_7</strain>
    </source>
</reference>
<dbReference type="Gene3D" id="1.10.3720.10">
    <property type="entry name" value="MetI-like"/>
    <property type="match status" value="1"/>
</dbReference>
<sequence length="310" mass="33264">MLWKQFLYKVASAVATLLTVSVLIFFAVEVLPQDPALAALGHESTPEERQLFRERMHLNDPPVQRYVRWLSGLLKGDFGRSVISGRPVVLSLGGRLARTAVLTVAAISVSLVGALPFAIAAARRPGRSVDLLTSATALGVSAVPEYVIGICLLLVLAVAIHLLPVVSTGINEGQWEGYVLPVMTLALVSGSYVYRLARVSLIETLHATYVRSAVLHGFSPLRIMWRHVLPNAGIVLVNVVALNAIYLIGGVIVVENVFAYPGLGTLLVEAISTKDLPVIEGVAMITSAFIIIINLLADGLVVVLNPRLRT</sequence>
<evidence type="ECO:0000256" key="2">
    <source>
        <dbReference type="ARBA" id="ARBA00022448"/>
    </source>
</evidence>
<comment type="caution">
    <text evidence="9">The sequence shown here is derived from an EMBL/GenBank/DDBJ whole genome shotgun (WGS) entry which is preliminary data.</text>
</comment>
<dbReference type="EMBL" id="VBAO01000450">
    <property type="protein sequence ID" value="TMI77570.1"/>
    <property type="molecule type" value="Genomic_DNA"/>
</dbReference>
<evidence type="ECO:0000313" key="10">
    <source>
        <dbReference type="Proteomes" id="UP000320048"/>
    </source>
</evidence>
<dbReference type="PROSITE" id="PS50928">
    <property type="entry name" value="ABC_TM1"/>
    <property type="match status" value="1"/>
</dbReference>
<feature type="transmembrane region" description="Helical" evidence="7">
    <location>
        <begin position="143"/>
        <end position="166"/>
    </location>
</feature>
<feature type="transmembrane region" description="Helical" evidence="7">
    <location>
        <begin position="100"/>
        <end position="122"/>
    </location>
</feature>
<dbReference type="Pfam" id="PF19300">
    <property type="entry name" value="BPD_transp_1_N"/>
    <property type="match status" value="1"/>
</dbReference>
<feature type="transmembrane region" description="Helical" evidence="7">
    <location>
        <begin position="282"/>
        <end position="304"/>
    </location>
</feature>
<evidence type="ECO:0000256" key="1">
    <source>
        <dbReference type="ARBA" id="ARBA00004651"/>
    </source>
</evidence>
<keyword evidence="3" id="KW-1003">Cell membrane</keyword>
<feature type="transmembrane region" description="Helical" evidence="7">
    <location>
        <begin position="232"/>
        <end position="254"/>
    </location>
</feature>
<dbReference type="InterPro" id="IPR035906">
    <property type="entry name" value="MetI-like_sf"/>
</dbReference>
<dbReference type="SUPFAM" id="SSF161098">
    <property type="entry name" value="MetI-like"/>
    <property type="match status" value="1"/>
</dbReference>
<evidence type="ECO:0000259" key="8">
    <source>
        <dbReference type="PROSITE" id="PS50928"/>
    </source>
</evidence>
<evidence type="ECO:0000256" key="5">
    <source>
        <dbReference type="ARBA" id="ARBA00022989"/>
    </source>
</evidence>
<dbReference type="Proteomes" id="UP000320048">
    <property type="component" value="Unassembled WGS sequence"/>
</dbReference>
<keyword evidence="5 7" id="KW-1133">Transmembrane helix</keyword>
<dbReference type="Pfam" id="PF00528">
    <property type="entry name" value="BPD_transp_1"/>
    <property type="match status" value="1"/>
</dbReference>
<dbReference type="AlphaFoldDB" id="A0A537J203"/>
<dbReference type="GO" id="GO:0055085">
    <property type="term" value="P:transmembrane transport"/>
    <property type="evidence" value="ECO:0007669"/>
    <property type="project" value="InterPro"/>
</dbReference>
<comment type="similarity">
    <text evidence="7">Belongs to the binding-protein-dependent transport system permease family.</text>
</comment>
<comment type="subcellular location">
    <subcellularLocation>
        <location evidence="1 7">Cell membrane</location>
        <topology evidence="1 7">Multi-pass membrane protein</topology>
    </subcellularLocation>
</comment>
<keyword evidence="6 7" id="KW-0472">Membrane</keyword>
<gene>
    <name evidence="9" type="ORF">E6H04_13945</name>
</gene>
<accession>A0A537J203</accession>